<reference evidence="1" key="1">
    <citation type="submission" date="2023-07" db="EMBL/GenBank/DDBJ databases">
        <title>Sorghum-associated microbial communities from plants grown in Nebraska, USA.</title>
        <authorList>
            <person name="Schachtman D."/>
        </authorList>
    </citation>
    <scope>NUCLEOTIDE SEQUENCE</scope>
    <source>
        <strain evidence="1">2697</strain>
    </source>
</reference>
<name>A0ACC6KXJ6_9SPHI</name>
<evidence type="ECO:0000313" key="1">
    <source>
        <dbReference type="EMBL" id="MDR6783848.1"/>
    </source>
</evidence>
<protein>
    <submittedName>
        <fullName evidence="1">Uncharacterized protein</fullName>
    </submittedName>
</protein>
<organism evidence="1 2">
    <name type="scientific">Pedobacter africanus</name>
    <dbReference type="NCBI Taxonomy" id="151894"/>
    <lineage>
        <taxon>Bacteria</taxon>
        <taxon>Pseudomonadati</taxon>
        <taxon>Bacteroidota</taxon>
        <taxon>Sphingobacteriia</taxon>
        <taxon>Sphingobacteriales</taxon>
        <taxon>Sphingobacteriaceae</taxon>
        <taxon>Pedobacter</taxon>
    </lineage>
</organism>
<dbReference type="Proteomes" id="UP001246858">
    <property type="component" value="Unassembled WGS sequence"/>
</dbReference>
<gene>
    <name evidence="1" type="ORF">J2X78_002413</name>
</gene>
<keyword evidence="2" id="KW-1185">Reference proteome</keyword>
<evidence type="ECO:0000313" key="2">
    <source>
        <dbReference type="Proteomes" id="UP001246858"/>
    </source>
</evidence>
<dbReference type="EMBL" id="JAVDTF010000002">
    <property type="protein sequence ID" value="MDR6783848.1"/>
    <property type="molecule type" value="Genomic_DNA"/>
</dbReference>
<comment type="caution">
    <text evidence="1">The sequence shown here is derived from an EMBL/GenBank/DDBJ whole genome shotgun (WGS) entry which is preliminary data.</text>
</comment>
<sequence>MAFLMACSKKNDPSEPDQKVTIRGTVEKGPFVRGSVVTIYELNSELNPTGRSFKSEIQDDKGSFSLVDIELASNYVQLSVNGFYFNEVTGNLSTAQITLNAIADIASNKQINVNVLSHLEEKRVKSLMKKEKKSFNEAKKQALTEIYTAFFVKTSPTTSSELVSLTKNDDNSNILLGISAALLNTAQSDNAKLTELLSTLSADLDNDGAIEESLKQAIKQGLKSLNAKAISDNIKTRYKAFNTTLSDFAIGKAFSVEIEGSEVIGGEDYFKDEAAYRAAYNGLLDVTTKATEQYFRLEGLYTRTVSGLPQHDFYLHRINPSNGDIATLFADLYKGIARANTIVDYAAKSSSFKSFKHKSLPYFAYNYWVLMNFWGDVPFVNTGNYQDYQNPPARVSKKTISERLIADLDEAIQNLGAFDNEIDLARAVAARIAADNGDYLIAKKYLSQIIDSKKRTLASKSQIHTTRLETIFGVDYNQSPTLKPASYDLYGKGNYRSLIRYTDVILLASEVNLKLNNKDEAISLLNLVRERNGKTAISSNESNVLSLLQEEIKADLNNEGVFFAFLKRNGLAESVLGVQSYQKLMPIPQIEMMLNRFMVQNPGY</sequence>
<accession>A0ACC6KXJ6</accession>
<proteinExistence type="predicted"/>